<evidence type="ECO:0000313" key="2">
    <source>
        <dbReference type="EMBL" id="RGU39079.1"/>
    </source>
</evidence>
<accession>A0A412SN40</accession>
<evidence type="ECO:0000313" key="3">
    <source>
        <dbReference type="Proteomes" id="UP000284022"/>
    </source>
</evidence>
<gene>
    <name evidence="2" type="ORF">DWW83_11580</name>
</gene>
<protein>
    <submittedName>
        <fullName evidence="2">Uncharacterized protein</fullName>
    </submittedName>
</protein>
<dbReference type="RefSeq" id="WP_117922829.1">
    <property type="nucleotide sequence ID" value="NZ_JAQCQQ010000017.1"/>
</dbReference>
<organism evidence="2 3">
    <name type="scientific">Bacteroides uniformis</name>
    <dbReference type="NCBI Taxonomy" id="820"/>
    <lineage>
        <taxon>Bacteria</taxon>
        <taxon>Pseudomonadati</taxon>
        <taxon>Bacteroidota</taxon>
        <taxon>Bacteroidia</taxon>
        <taxon>Bacteroidales</taxon>
        <taxon>Bacteroidaceae</taxon>
        <taxon>Bacteroides</taxon>
    </lineage>
</organism>
<dbReference type="EMBL" id="QRXV01000011">
    <property type="protein sequence ID" value="RGU39079.1"/>
    <property type="molecule type" value="Genomic_DNA"/>
</dbReference>
<evidence type="ECO:0000256" key="1">
    <source>
        <dbReference type="SAM" id="Phobius"/>
    </source>
</evidence>
<reference evidence="2 3" key="1">
    <citation type="submission" date="2018-08" db="EMBL/GenBank/DDBJ databases">
        <title>A genome reference for cultivated species of the human gut microbiota.</title>
        <authorList>
            <person name="Zou Y."/>
            <person name="Xue W."/>
            <person name="Luo G."/>
        </authorList>
    </citation>
    <scope>NUCLEOTIDE SEQUENCE [LARGE SCALE GENOMIC DNA]</scope>
    <source>
        <strain evidence="2 3">AF17-20</strain>
    </source>
</reference>
<proteinExistence type="predicted"/>
<keyword evidence="1" id="KW-0812">Transmembrane</keyword>
<feature type="transmembrane region" description="Helical" evidence="1">
    <location>
        <begin position="100"/>
        <end position="123"/>
    </location>
</feature>
<dbReference type="Proteomes" id="UP000284022">
    <property type="component" value="Unassembled WGS sequence"/>
</dbReference>
<comment type="caution">
    <text evidence="2">The sequence shown here is derived from an EMBL/GenBank/DDBJ whole genome shotgun (WGS) entry which is preliminary data.</text>
</comment>
<keyword evidence="1" id="KW-1133">Transmembrane helix</keyword>
<sequence>MTERQIRIADRLLGILVEHDGRVNKDSARSLLLKEFAERMDRIDINFVFDTLINDYKLVALLGEGWLRLTPEGQKMAHRGMKNYQRKLSIKEWWKESKTAAILISLVSTLIGSLITVLITALLG</sequence>
<name>A0A412SN40_BACUN</name>
<keyword evidence="1" id="KW-0472">Membrane</keyword>
<dbReference type="AlphaFoldDB" id="A0A412SN40"/>